<dbReference type="Proteomes" id="UP001314263">
    <property type="component" value="Unassembled WGS sequence"/>
</dbReference>
<feature type="compositionally biased region" description="Polar residues" evidence="1">
    <location>
        <begin position="108"/>
        <end position="124"/>
    </location>
</feature>
<sequence length="813" mass="89677">MFANGLHLEGLVESLPSVTTTPRLSRFRSSLHRGRFPGTGSALQQADSTRSGAGGLQQPKDQNRRQDTRSGRDSSLPPHLLQKTKAPSPNQNASSAGLGRGSPAVLEQSASSEAGRQRPSTSEQPEGAGRAETFRQQAAPHLSQSAEQRQQPSQGPEIQASTGSKNTIRELLARNGIYLKHYAPAQYNALICPTCKGGSSSEESLSVKIEEKGESAVWKCHRGTCGWEGGCSLLSDSPAAPAHGRRAGASETGLVSMSRKRKSEVAKRPNTAHLRPLSQRTQDFFAARGISPSTLQRNGVRETPQGDIAFLYFRDGEVINIKYRSLDKRFWQVPGAEKILYGLDDVRDSGEVIVVEGEMDKLALEEAGITNVVSVPDGAPRQVKEGGLPPPEEDTKYLYLWNCRAILDQAVRIVLATDSDAPGQALADELSRRLGRDRCWKVRWPAPAAAKAGALEDTTATSADVHPLNGISSPGDAQQQQQQPPTAADDGRRKDANEVLMKDGHEALWQCLQSAEAYPIRGLFRFSDFLDEIWTLYDNEDTAGHAVSTGWLEVDRYYRVVPGELSIVTGVPNSGKSEWIDALICNLAQQHGWSFALCSMEKKVKDHARQLLEKFVGRPFLDPQQARYGEEGSRMGAGDVEKGLAWLDDRFHVIRYEDDELPSVDWVLDLARAAVLRYGIRGLVIDPYNELDHQRPLHMTETEYVSQMLTKIKRFAQHNDVHVWFVAHPRQLQGWRGDPPNLYDISGSAHFINKADNGIVIHRNRDPDKGALKHVKVLVRKVRNKAAGTIGDCTLEYDRATGRYYDVADSVKA</sequence>
<feature type="domain" description="SF4 helicase" evidence="3">
    <location>
        <begin position="540"/>
        <end position="811"/>
    </location>
</feature>
<name>A0AAV1IMM4_9CHLO</name>
<dbReference type="SUPFAM" id="SSF52540">
    <property type="entry name" value="P-loop containing nucleoside triphosphate hydrolases"/>
    <property type="match status" value="1"/>
</dbReference>
<evidence type="ECO:0000259" key="3">
    <source>
        <dbReference type="PROSITE" id="PS51199"/>
    </source>
</evidence>
<keyword evidence="5" id="KW-1185">Reference proteome</keyword>
<feature type="compositionally biased region" description="Polar residues" evidence="1">
    <location>
        <begin position="85"/>
        <end position="95"/>
    </location>
</feature>
<gene>
    <name evidence="4" type="ORF">CVIRNUC_010720</name>
</gene>
<comment type="caution">
    <text evidence="4">The sequence shown here is derived from an EMBL/GenBank/DDBJ whole genome shotgun (WGS) entry which is preliminary data.</text>
</comment>
<dbReference type="SMART" id="SM00493">
    <property type="entry name" value="TOPRIM"/>
    <property type="match status" value="1"/>
</dbReference>
<accession>A0AAV1IMM4</accession>
<dbReference type="PROSITE" id="PS50880">
    <property type="entry name" value="TOPRIM"/>
    <property type="match status" value="1"/>
</dbReference>
<dbReference type="InterPro" id="IPR034154">
    <property type="entry name" value="TOPRIM_DnaG/twinkle"/>
</dbReference>
<evidence type="ECO:0000256" key="1">
    <source>
        <dbReference type="SAM" id="MobiDB-lite"/>
    </source>
</evidence>
<dbReference type="Pfam" id="PF13662">
    <property type="entry name" value="Toprim_4"/>
    <property type="match status" value="1"/>
</dbReference>
<feature type="domain" description="Toprim" evidence="2">
    <location>
        <begin position="350"/>
        <end position="449"/>
    </location>
</feature>
<protein>
    <recommendedName>
        <fullName evidence="6">SF4 helicase domain-containing protein</fullName>
    </recommendedName>
</protein>
<evidence type="ECO:0008006" key="6">
    <source>
        <dbReference type="Google" id="ProtNLM"/>
    </source>
</evidence>
<evidence type="ECO:0000313" key="4">
    <source>
        <dbReference type="EMBL" id="CAK0787500.1"/>
    </source>
</evidence>
<evidence type="ECO:0000313" key="5">
    <source>
        <dbReference type="Proteomes" id="UP001314263"/>
    </source>
</evidence>
<organism evidence="4 5">
    <name type="scientific">Coccomyxa viridis</name>
    <dbReference type="NCBI Taxonomy" id="1274662"/>
    <lineage>
        <taxon>Eukaryota</taxon>
        <taxon>Viridiplantae</taxon>
        <taxon>Chlorophyta</taxon>
        <taxon>core chlorophytes</taxon>
        <taxon>Trebouxiophyceae</taxon>
        <taxon>Trebouxiophyceae incertae sedis</taxon>
        <taxon>Coccomyxaceae</taxon>
        <taxon>Coccomyxa</taxon>
    </lineage>
</organism>
<dbReference type="GO" id="GO:0005524">
    <property type="term" value="F:ATP binding"/>
    <property type="evidence" value="ECO:0007669"/>
    <property type="project" value="InterPro"/>
</dbReference>
<dbReference type="AlphaFoldDB" id="A0AAV1IMM4"/>
<dbReference type="GO" id="GO:0043139">
    <property type="term" value="F:5'-3' DNA helicase activity"/>
    <property type="evidence" value="ECO:0007669"/>
    <property type="project" value="InterPro"/>
</dbReference>
<feature type="compositionally biased region" description="Basic and acidic residues" evidence="1">
    <location>
        <begin position="61"/>
        <end position="72"/>
    </location>
</feature>
<feature type="region of interest" description="Disordered" evidence="1">
    <location>
        <begin position="464"/>
        <end position="492"/>
    </location>
</feature>
<feature type="compositionally biased region" description="Low complexity" evidence="1">
    <location>
        <begin position="239"/>
        <end position="250"/>
    </location>
</feature>
<dbReference type="InterPro" id="IPR007694">
    <property type="entry name" value="DNA_helicase_DnaB-like_C"/>
</dbReference>
<dbReference type="PANTHER" id="PTHR12873:SF0">
    <property type="entry name" value="TWINKLE MTDNA HELICASE"/>
    <property type="match status" value="1"/>
</dbReference>
<dbReference type="PANTHER" id="PTHR12873">
    <property type="entry name" value="T7-LIKE MITOCHONDRIAL DNA HELICASE"/>
    <property type="match status" value="1"/>
</dbReference>
<proteinExistence type="predicted"/>
<dbReference type="PROSITE" id="PS51199">
    <property type="entry name" value="SF4_HELICASE"/>
    <property type="match status" value="1"/>
</dbReference>
<dbReference type="CDD" id="cd01029">
    <property type="entry name" value="TOPRIM_primases"/>
    <property type="match status" value="1"/>
</dbReference>
<dbReference type="Gene3D" id="3.40.50.300">
    <property type="entry name" value="P-loop containing nucleotide triphosphate hydrolases"/>
    <property type="match status" value="1"/>
</dbReference>
<dbReference type="SUPFAM" id="SSF56731">
    <property type="entry name" value="DNA primase core"/>
    <property type="match status" value="1"/>
</dbReference>
<feature type="compositionally biased region" description="Basic residues" evidence="1">
    <location>
        <begin position="26"/>
        <end position="35"/>
    </location>
</feature>
<feature type="region of interest" description="Disordered" evidence="1">
    <location>
        <begin position="26"/>
        <end position="165"/>
    </location>
</feature>
<feature type="compositionally biased region" description="Polar residues" evidence="1">
    <location>
        <begin position="41"/>
        <end position="51"/>
    </location>
</feature>
<dbReference type="Gene3D" id="3.40.1360.10">
    <property type="match status" value="1"/>
</dbReference>
<dbReference type="Pfam" id="PF03796">
    <property type="entry name" value="DnaB_C"/>
    <property type="match status" value="1"/>
</dbReference>
<dbReference type="InterPro" id="IPR027032">
    <property type="entry name" value="Twinkle-like"/>
</dbReference>
<evidence type="ECO:0000259" key="2">
    <source>
        <dbReference type="PROSITE" id="PS50880"/>
    </source>
</evidence>
<dbReference type="InterPro" id="IPR027417">
    <property type="entry name" value="P-loop_NTPase"/>
</dbReference>
<dbReference type="GO" id="GO:0006260">
    <property type="term" value="P:DNA replication"/>
    <property type="evidence" value="ECO:0007669"/>
    <property type="project" value="InterPro"/>
</dbReference>
<feature type="region of interest" description="Disordered" evidence="1">
    <location>
        <begin position="239"/>
        <end position="273"/>
    </location>
</feature>
<feature type="compositionally biased region" description="Polar residues" evidence="1">
    <location>
        <begin position="142"/>
        <end position="165"/>
    </location>
</feature>
<dbReference type="InterPro" id="IPR006171">
    <property type="entry name" value="TOPRIM_dom"/>
</dbReference>
<dbReference type="GO" id="GO:0003697">
    <property type="term" value="F:single-stranded DNA binding"/>
    <property type="evidence" value="ECO:0007669"/>
    <property type="project" value="InterPro"/>
</dbReference>
<reference evidence="4 5" key="1">
    <citation type="submission" date="2023-10" db="EMBL/GenBank/DDBJ databases">
        <authorList>
            <person name="Maclean D."/>
            <person name="Macfadyen A."/>
        </authorList>
    </citation>
    <scope>NUCLEOTIDE SEQUENCE [LARGE SCALE GENOMIC DNA]</scope>
</reference>
<dbReference type="EMBL" id="CAUYUE010000017">
    <property type="protein sequence ID" value="CAK0787500.1"/>
    <property type="molecule type" value="Genomic_DNA"/>
</dbReference>